<dbReference type="InterPro" id="IPR050275">
    <property type="entry name" value="PGM_Phosphatase"/>
</dbReference>
<feature type="region of interest" description="Disordered" evidence="3">
    <location>
        <begin position="29"/>
        <end position="52"/>
    </location>
</feature>
<evidence type="ECO:0000256" key="2">
    <source>
        <dbReference type="PIRSR" id="PIRSR613078-2"/>
    </source>
</evidence>
<accession>A0A936TDI3</accession>
<feature type="active site" description="Tele-phosphohistidine intermediate" evidence="1">
    <location>
        <position position="28"/>
    </location>
</feature>
<dbReference type="CDD" id="cd07067">
    <property type="entry name" value="HP_PGM_like"/>
    <property type="match status" value="1"/>
</dbReference>
<evidence type="ECO:0000256" key="3">
    <source>
        <dbReference type="SAM" id="MobiDB-lite"/>
    </source>
</evidence>
<dbReference type="Gene3D" id="3.40.50.1240">
    <property type="entry name" value="Phosphoglycerate mutase-like"/>
    <property type="match status" value="1"/>
</dbReference>
<feature type="active site" description="Proton donor/acceptor" evidence="1">
    <location>
        <position position="99"/>
    </location>
</feature>
<comment type="caution">
    <text evidence="4">The sequence shown here is derived from an EMBL/GenBank/DDBJ whole genome shotgun (WGS) entry which is preliminary data.</text>
</comment>
<dbReference type="SUPFAM" id="SSF53254">
    <property type="entry name" value="Phosphoglycerate mutase-like"/>
    <property type="match status" value="1"/>
</dbReference>
<sequence length="216" mass="23667">MPGGPQPGSPLDPPAGWARSPEVVLVRHGETEWSKSGRHTGRTDVPLTEHGRQEARHLGVALDGRSFAHAWCSPLSRARDTFELSGVDAPVEILDDLLEWDYGDYEGVSTAEVRRTISDWSVWTHPVTGGESVEAVGERADGVIARLLEVGGDTVLFAHGQYLRILAARWIGLPAEAGRLLSLDTAAVSVLGYERETRVIRRWNQSGYAGESNHRR</sequence>
<dbReference type="AlphaFoldDB" id="A0A936TDI3"/>
<dbReference type="Proteomes" id="UP000727993">
    <property type="component" value="Unassembled WGS sequence"/>
</dbReference>
<protein>
    <submittedName>
        <fullName evidence="4">Histidine phosphatase family protein</fullName>
    </submittedName>
</protein>
<name>A0A936TDI3_9ACTN</name>
<proteinExistence type="predicted"/>
<feature type="binding site" evidence="2">
    <location>
        <position position="77"/>
    </location>
    <ligand>
        <name>substrate</name>
    </ligand>
</feature>
<dbReference type="PANTHER" id="PTHR48100:SF15">
    <property type="entry name" value="SEDOHEPTULOSE 1,7-BISPHOSPHATASE"/>
    <property type="match status" value="1"/>
</dbReference>
<dbReference type="PANTHER" id="PTHR48100">
    <property type="entry name" value="BROAD-SPECIFICITY PHOSPHATASE YOR283W-RELATED"/>
    <property type="match status" value="1"/>
</dbReference>
<evidence type="ECO:0000313" key="4">
    <source>
        <dbReference type="EMBL" id="MBK9297611.1"/>
    </source>
</evidence>
<evidence type="ECO:0000256" key="1">
    <source>
        <dbReference type="PIRSR" id="PIRSR613078-1"/>
    </source>
</evidence>
<dbReference type="InterPro" id="IPR029033">
    <property type="entry name" value="His_PPase_superfam"/>
</dbReference>
<organism evidence="4 5">
    <name type="scientific">Candidatus Neomicrothrix subdominans</name>
    <dbReference type="NCBI Taxonomy" id="2954438"/>
    <lineage>
        <taxon>Bacteria</taxon>
        <taxon>Bacillati</taxon>
        <taxon>Actinomycetota</taxon>
        <taxon>Acidimicrobiia</taxon>
        <taxon>Acidimicrobiales</taxon>
        <taxon>Microthrixaceae</taxon>
        <taxon>Candidatus Neomicrothrix</taxon>
    </lineage>
</organism>
<feature type="binding site" evidence="2">
    <location>
        <begin position="40"/>
        <end position="41"/>
    </location>
    <ligand>
        <name>substrate</name>
    </ligand>
</feature>
<dbReference type="EMBL" id="JADJZA010000007">
    <property type="protein sequence ID" value="MBK9297611.1"/>
    <property type="molecule type" value="Genomic_DNA"/>
</dbReference>
<reference evidence="4 5" key="1">
    <citation type="submission" date="2020-10" db="EMBL/GenBank/DDBJ databases">
        <title>Connecting structure to function with the recovery of over 1000 high-quality activated sludge metagenome-assembled genomes encoding full-length rRNA genes using long-read sequencing.</title>
        <authorList>
            <person name="Singleton C.M."/>
            <person name="Petriglieri F."/>
            <person name="Kristensen J.M."/>
            <person name="Kirkegaard R.H."/>
            <person name="Michaelsen T.Y."/>
            <person name="Andersen M.H."/>
            <person name="Karst S.M."/>
            <person name="Dueholm M.S."/>
            <person name="Nielsen P.H."/>
            <person name="Albertsen M."/>
        </authorList>
    </citation>
    <scope>NUCLEOTIDE SEQUENCE [LARGE SCALE GENOMIC DNA]</scope>
    <source>
        <strain evidence="4">Lyne_18-Q3-R50-59_MAXAC.006</strain>
    </source>
</reference>
<dbReference type="Pfam" id="PF00300">
    <property type="entry name" value="His_Phos_1"/>
    <property type="match status" value="1"/>
</dbReference>
<dbReference type="GO" id="GO:0101006">
    <property type="term" value="F:protein histidine phosphatase activity"/>
    <property type="evidence" value="ECO:0007669"/>
    <property type="project" value="TreeGrafter"/>
</dbReference>
<dbReference type="GO" id="GO:0070297">
    <property type="term" value="P:regulation of phosphorelay signal transduction system"/>
    <property type="evidence" value="ECO:0007669"/>
    <property type="project" value="TreeGrafter"/>
</dbReference>
<gene>
    <name evidence="4" type="ORF">IPN02_12425</name>
</gene>
<feature type="binding site" evidence="2">
    <location>
        <begin position="99"/>
        <end position="102"/>
    </location>
    <ligand>
        <name>substrate</name>
    </ligand>
</feature>
<dbReference type="SMART" id="SM00855">
    <property type="entry name" value="PGAM"/>
    <property type="match status" value="1"/>
</dbReference>
<evidence type="ECO:0000313" key="5">
    <source>
        <dbReference type="Proteomes" id="UP000727993"/>
    </source>
</evidence>
<dbReference type="InterPro" id="IPR013078">
    <property type="entry name" value="His_Pase_superF_clade-1"/>
</dbReference>